<evidence type="ECO:0000313" key="3">
    <source>
        <dbReference type="RefSeq" id="XP_028041159.1"/>
    </source>
</evidence>
<dbReference type="AlphaFoldDB" id="A0A6J2KLW9"/>
<feature type="signal peptide" evidence="1">
    <location>
        <begin position="1"/>
        <end position="21"/>
    </location>
</feature>
<dbReference type="RefSeq" id="XP_028041159.1">
    <property type="nucleotide sequence ID" value="XM_028185358.1"/>
</dbReference>
<evidence type="ECO:0000256" key="1">
    <source>
        <dbReference type="SAM" id="SignalP"/>
    </source>
</evidence>
<keyword evidence="1" id="KW-0732">Signal</keyword>
<protein>
    <submittedName>
        <fullName evidence="3">Chorion class B protein L11-like</fullName>
    </submittedName>
</protein>
<name>A0A6J2KLW9_BOMMA</name>
<evidence type="ECO:0000313" key="2">
    <source>
        <dbReference type="Proteomes" id="UP000504629"/>
    </source>
</evidence>
<dbReference type="KEGG" id="bman:114251172"/>
<feature type="chain" id="PRO_5026762126" evidence="1">
    <location>
        <begin position="22"/>
        <end position="133"/>
    </location>
</feature>
<sequence>MAAKLILFVCAIALVAQGISGGRMLGAFGGQHGGFDSQGNCTGNGTHLGQTGGVTGRMAGGSQHLEMISNGCGAAIDKEFVRNGTRFVIGLWHGRGVSQWIGAGNGREFVQNSPVKAAPVGISGVFGRNGCCK</sequence>
<proteinExistence type="predicted"/>
<accession>A0A6J2KLW9</accession>
<dbReference type="Proteomes" id="UP000504629">
    <property type="component" value="Unplaced"/>
</dbReference>
<keyword evidence="2" id="KW-1185">Reference proteome</keyword>
<dbReference type="GeneID" id="114251172"/>
<reference evidence="3" key="1">
    <citation type="submission" date="2025-08" db="UniProtKB">
        <authorList>
            <consortium name="RefSeq"/>
        </authorList>
    </citation>
    <scope>IDENTIFICATION</scope>
    <source>
        <tissue evidence="3">Silk gland</tissue>
    </source>
</reference>
<organism evidence="2 3">
    <name type="scientific">Bombyx mandarina</name>
    <name type="common">Wild silk moth</name>
    <name type="synonym">Wild silkworm</name>
    <dbReference type="NCBI Taxonomy" id="7092"/>
    <lineage>
        <taxon>Eukaryota</taxon>
        <taxon>Metazoa</taxon>
        <taxon>Ecdysozoa</taxon>
        <taxon>Arthropoda</taxon>
        <taxon>Hexapoda</taxon>
        <taxon>Insecta</taxon>
        <taxon>Pterygota</taxon>
        <taxon>Neoptera</taxon>
        <taxon>Endopterygota</taxon>
        <taxon>Lepidoptera</taxon>
        <taxon>Glossata</taxon>
        <taxon>Ditrysia</taxon>
        <taxon>Bombycoidea</taxon>
        <taxon>Bombycidae</taxon>
        <taxon>Bombycinae</taxon>
        <taxon>Bombyx</taxon>
    </lineage>
</organism>
<gene>
    <name evidence="3" type="primary">LOC114251172</name>
</gene>